<keyword evidence="2" id="KW-0732">Signal</keyword>
<feature type="signal peptide" evidence="2">
    <location>
        <begin position="1"/>
        <end position="20"/>
    </location>
</feature>
<protein>
    <recommendedName>
        <fullName evidence="5">Lipoprotein</fullName>
    </recommendedName>
</protein>
<gene>
    <name evidence="3" type="ORF">KHQ06_20175</name>
</gene>
<evidence type="ECO:0000256" key="1">
    <source>
        <dbReference type="SAM" id="MobiDB-lite"/>
    </source>
</evidence>
<name>A0ABX8CIS9_9NOCA</name>
<feature type="chain" id="PRO_5045934203" description="Lipoprotein" evidence="2">
    <location>
        <begin position="21"/>
        <end position="50"/>
    </location>
</feature>
<keyword evidence="4" id="KW-1185">Reference proteome</keyword>
<sequence length="50" mass="4966">MRLKSAIVFAACALSLGLAACEAAHTPAGPGGVGTPAVTSDPMIDQQRGR</sequence>
<reference evidence="3 4" key="1">
    <citation type="submission" date="2021-04" db="EMBL/GenBank/DDBJ databases">
        <title>Nocardia tengchongensis.</title>
        <authorList>
            <person name="Zhuang k."/>
            <person name="Ran Y."/>
            <person name="Li W."/>
        </authorList>
    </citation>
    <scope>NUCLEOTIDE SEQUENCE [LARGE SCALE GENOMIC DNA]</scope>
    <source>
        <strain evidence="3 4">CFH S0057</strain>
    </source>
</reference>
<evidence type="ECO:0000256" key="2">
    <source>
        <dbReference type="SAM" id="SignalP"/>
    </source>
</evidence>
<dbReference type="RefSeq" id="WP_213554871.1">
    <property type="nucleotide sequence ID" value="NZ_JBHZDI010000020.1"/>
</dbReference>
<proteinExistence type="predicted"/>
<evidence type="ECO:0008006" key="5">
    <source>
        <dbReference type="Google" id="ProtNLM"/>
    </source>
</evidence>
<dbReference type="Proteomes" id="UP000683310">
    <property type="component" value="Chromosome"/>
</dbReference>
<evidence type="ECO:0000313" key="4">
    <source>
        <dbReference type="Proteomes" id="UP000683310"/>
    </source>
</evidence>
<accession>A0ABX8CIS9</accession>
<dbReference type="EMBL" id="CP074371">
    <property type="protein sequence ID" value="QVI18834.1"/>
    <property type="molecule type" value="Genomic_DNA"/>
</dbReference>
<organism evidence="3 4">
    <name type="scientific">Nocardia tengchongensis</name>
    <dbReference type="NCBI Taxonomy" id="2055889"/>
    <lineage>
        <taxon>Bacteria</taxon>
        <taxon>Bacillati</taxon>
        <taxon>Actinomycetota</taxon>
        <taxon>Actinomycetes</taxon>
        <taxon>Mycobacteriales</taxon>
        <taxon>Nocardiaceae</taxon>
        <taxon>Nocardia</taxon>
    </lineage>
</organism>
<dbReference type="PROSITE" id="PS51257">
    <property type="entry name" value="PROKAR_LIPOPROTEIN"/>
    <property type="match status" value="1"/>
</dbReference>
<evidence type="ECO:0000313" key="3">
    <source>
        <dbReference type="EMBL" id="QVI18834.1"/>
    </source>
</evidence>
<feature type="region of interest" description="Disordered" evidence="1">
    <location>
        <begin position="28"/>
        <end position="50"/>
    </location>
</feature>